<sequence>MGLIIVKITKLKKNFFNRNTLHINGSTALDFLQALSDKNLISKIREQSKLDKEYFEESVGGALLEDYLGGLAIKIDLGIEVSEMNRDIAFGMLYRRDYPVKCRKEKKKVTTTAIIIKPSTVMNIKPKVVITTKMNNITPISKKTKATAAITTHKPRSSTTFAPIDQCKLFNNAKLIERYACNCADLSIRELNADFFMMR</sequence>
<evidence type="ECO:0000313" key="2">
    <source>
        <dbReference type="WBParaSite" id="Minc3s00155g06271"/>
    </source>
</evidence>
<evidence type="ECO:0000313" key="1">
    <source>
        <dbReference type="Proteomes" id="UP000887563"/>
    </source>
</evidence>
<organism evidence="1 2">
    <name type="scientific">Meloidogyne incognita</name>
    <name type="common">Southern root-knot nematode worm</name>
    <name type="synonym">Oxyuris incognita</name>
    <dbReference type="NCBI Taxonomy" id="6306"/>
    <lineage>
        <taxon>Eukaryota</taxon>
        <taxon>Metazoa</taxon>
        <taxon>Ecdysozoa</taxon>
        <taxon>Nematoda</taxon>
        <taxon>Chromadorea</taxon>
        <taxon>Rhabditida</taxon>
        <taxon>Tylenchina</taxon>
        <taxon>Tylenchomorpha</taxon>
        <taxon>Tylenchoidea</taxon>
        <taxon>Meloidogynidae</taxon>
        <taxon>Meloidogyninae</taxon>
        <taxon>Meloidogyne</taxon>
        <taxon>Meloidogyne incognita group</taxon>
    </lineage>
</organism>
<reference evidence="2" key="1">
    <citation type="submission" date="2022-11" db="UniProtKB">
        <authorList>
            <consortium name="WormBaseParasite"/>
        </authorList>
    </citation>
    <scope>IDENTIFICATION</scope>
</reference>
<protein>
    <submittedName>
        <fullName evidence="2">Uncharacterized protein</fullName>
    </submittedName>
</protein>
<name>A0A914KX89_MELIC</name>
<proteinExistence type="predicted"/>
<dbReference type="AlphaFoldDB" id="A0A914KX89"/>
<accession>A0A914KX89</accession>
<keyword evidence="1" id="KW-1185">Reference proteome</keyword>
<dbReference type="WBParaSite" id="Minc3s00155g06271">
    <property type="protein sequence ID" value="Minc3s00155g06271"/>
    <property type="gene ID" value="Minc3s00155g06271"/>
</dbReference>
<dbReference type="Proteomes" id="UP000887563">
    <property type="component" value="Unplaced"/>
</dbReference>